<dbReference type="Proteomes" id="UP000236630">
    <property type="component" value="Unassembled WGS sequence"/>
</dbReference>
<evidence type="ECO:0000313" key="2">
    <source>
        <dbReference type="Proteomes" id="UP000236630"/>
    </source>
</evidence>
<name>A0A2H5MZW8_CITUN</name>
<dbReference type="AlphaFoldDB" id="A0A2H5MZW8"/>
<evidence type="ECO:0000313" key="1">
    <source>
        <dbReference type="EMBL" id="GAY33554.1"/>
    </source>
</evidence>
<proteinExistence type="predicted"/>
<accession>A0A2H5MZW8</accession>
<comment type="caution">
    <text evidence="1">The sequence shown here is derived from an EMBL/GenBank/DDBJ whole genome shotgun (WGS) entry which is preliminary data.</text>
</comment>
<reference evidence="1 2" key="1">
    <citation type="journal article" date="2017" name="Front. Genet.">
        <title>Draft sequencing of the heterozygous diploid genome of Satsuma (Citrus unshiu Marc.) using a hybrid assembly approach.</title>
        <authorList>
            <person name="Shimizu T."/>
            <person name="Tanizawa Y."/>
            <person name="Mochizuki T."/>
            <person name="Nagasaki H."/>
            <person name="Yoshioka T."/>
            <person name="Toyoda A."/>
            <person name="Fujiyama A."/>
            <person name="Kaminuma E."/>
            <person name="Nakamura Y."/>
        </authorList>
    </citation>
    <scope>NUCLEOTIDE SEQUENCE [LARGE SCALE GENOMIC DNA]</scope>
    <source>
        <strain evidence="2">cv. Miyagawa wase</strain>
    </source>
</reference>
<protein>
    <submittedName>
        <fullName evidence="1">Uncharacterized protein</fullName>
    </submittedName>
</protein>
<organism evidence="1 2">
    <name type="scientific">Citrus unshiu</name>
    <name type="common">Satsuma mandarin</name>
    <name type="synonym">Citrus nobilis var. unshiu</name>
    <dbReference type="NCBI Taxonomy" id="55188"/>
    <lineage>
        <taxon>Eukaryota</taxon>
        <taxon>Viridiplantae</taxon>
        <taxon>Streptophyta</taxon>
        <taxon>Embryophyta</taxon>
        <taxon>Tracheophyta</taxon>
        <taxon>Spermatophyta</taxon>
        <taxon>Magnoliopsida</taxon>
        <taxon>eudicotyledons</taxon>
        <taxon>Gunneridae</taxon>
        <taxon>Pentapetalae</taxon>
        <taxon>rosids</taxon>
        <taxon>malvids</taxon>
        <taxon>Sapindales</taxon>
        <taxon>Rutaceae</taxon>
        <taxon>Aurantioideae</taxon>
        <taxon>Citrus</taxon>
    </lineage>
</organism>
<sequence>MRPLLGDCDVEAALANAVSAGIVDEGKLAKGNSACFCGRLGAWKRSRIHVVSHGSFALRSRRTLTWKLESGLI</sequence>
<dbReference type="EMBL" id="BDQV01003028">
    <property type="protein sequence ID" value="GAY33554.1"/>
    <property type="molecule type" value="Genomic_DNA"/>
</dbReference>
<keyword evidence="2" id="KW-1185">Reference proteome</keyword>
<gene>
    <name evidence="1" type="ORF">CUMW_281930</name>
</gene>